<dbReference type="Proteomes" id="UP001589688">
    <property type="component" value="Unassembled WGS sequence"/>
</dbReference>
<feature type="signal peptide" evidence="1">
    <location>
        <begin position="1"/>
        <end position="24"/>
    </location>
</feature>
<sequence length="526" mass="58361">MKMNTKHLSTAALLFIAATFAGCAGDEKAPAGQQGQQPDTKGMTEFAMVEQDVNAVATRTSGEYTGAAVKFYWTSNDQLWINNTASASPLKASNHSTIPTPNGKEATAKFWFEDRYTAPDYPVRYTGNSNTAGDKVIIKSAQAQQAPNDGAHIGTDGDCGTATAHRQGDGSYLFTLDHKASYLTFMPCYSKVFDPSVKVTQIKVSADQPLAGTYDFDDTGIKPSTATATSQSVTLTLCGGGTNGFEIPVNTDYGKNAAIMVVAPGTYTNFTVEYTLHDQATNITGTVKKNYGNVICNVGRNKKFAMNFTIPHYDNKYYMWDAAQHYWQGYEQFQPKLNKQTNNIYYPQVPTDARWFTPRLTPDYAHNTNMINCPNANAIAWYVLHGEPHWDNKTLWSTMGHLYNKGIWMKKHDKITGFGWDTAPDGTDWRLGKNPILHGSLSNSPLNDSEKGEYFYLPCLGRYLEGELVVGNHGLYWSNTAGVQSSLAAGGYYYPSLYFYENFIVLHYDDAIRAQKVWQLDKVPTD</sequence>
<reference evidence="2 3" key="1">
    <citation type="submission" date="2024-09" db="EMBL/GenBank/DDBJ databases">
        <authorList>
            <person name="Sun Q."/>
            <person name="Mori K."/>
        </authorList>
    </citation>
    <scope>NUCLEOTIDE SEQUENCE [LARGE SCALE GENOMIC DNA]</scope>
    <source>
        <strain evidence="2 3">ATCC 51272</strain>
    </source>
</reference>
<evidence type="ECO:0008006" key="4">
    <source>
        <dbReference type="Google" id="ProtNLM"/>
    </source>
</evidence>
<comment type="caution">
    <text evidence="2">The sequence shown here is derived from an EMBL/GenBank/DDBJ whole genome shotgun (WGS) entry which is preliminary data.</text>
</comment>
<name>A0ABV5ZLQ3_9BACT</name>
<protein>
    <recommendedName>
        <fullName evidence="4">Fimbrillin family protein</fullName>
    </recommendedName>
</protein>
<organism evidence="2 3">
    <name type="scientific">Hallella seregens ATCC 51272</name>
    <dbReference type="NCBI Taxonomy" id="1336250"/>
    <lineage>
        <taxon>Bacteria</taxon>
        <taxon>Pseudomonadati</taxon>
        <taxon>Bacteroidota</taxon>
        <taxon>Bacteroidia</taxon>
        <taxon>Bacteroidales</taxon>
        <taxon>Prevotellaceae</taxon>
        <taxon>Hallella</taxon>
    </lineage>
</organism>
<dbReference type="PROSITE" id="PS51257">
    <property type="entry name" value="PROKAR_LIPOPROTEIN"/>
    <property type="match status" value="1"/>
</dbReference>
<dbReference type="RefSeq" id="WP_390183262.1">
    <property type="nucleotide sequence ID" value="NZ_JBHLZF010000002.1"/>
</dbReference>
<evidence type="ECO:0000313" key="3">
    <source>
        <dbReference type="Proteomes" id="UP001589688"/>
    </source>
</evidence>
<dbReference type="EMBL" id="JBHLZF010000002">
    <property type="protein sequence ID" value="MFB9898307.1"/>
    <property type="molecule type" value="Genomic_DNA"/>
</dbReference>
<evidence type="ECO:0000313" key="2">
    <source>
        <dbReference type="EMBL" id="MFB9898307.1"/>
    </source>
</evidence>
<gene>
    <name evidence="2" type="ORF">ACFFK8_11020</name>
</gene>
<feature type="chain" id="PRO_5045808630" description="Fimbrillin family protein" evidence="1">
    <location>
        <begin position="25"/>
        <end position="526"/>
    </location>
</feature>
<evidence type="ECO:0000256" key="1">
    <source>
        <dbReference type="SAM" id="SignalP"/>
    </source>
</evidence>
<keyword evidence="3" id="KW-1185">Reference proteome</keyword>
<keyword evidence="1" id="KW-0732">Signal</keyword>
<proteinExistence type="predicted"/>
<accession>A0ABV5ZLQ3</accession>